<gene>
    <name evidence="7" type="ORF">PACLA_8A036032</name>
</gene>
<evidence type="ECO:0000313" key="8">
    <source>
        <dbReference type="Proteomes" id="UP001152795"/>
    </source>
</evidence>
<proteinExistence type="predicted"/>
<organism evidence="7 8">
    <name type="scientific">Paramuricea clavata</name>
    <name type="common">Red gorgonian</name>
    <name type="synonym">Violescent sea-whip</name>
    <dbReference type="NCBI Taxonomy" id="317549"/>
    <lineage>
        <taxon>Eukaryota</taxon>
        <taxon>Metazoa</taxon>
        <taxon>Cnidaria</taxon>
        <taxon>Anthozoa</taxon>
        <taxon>Octocorallia</taxon>
        <taxon>Malacalcyonacea</taxon>
        <taxon>Plexauridae</taxon>
        <taxon>Paramuricea</taxon>
    </lineage>
</organism>
<dbReference type="GO" id="GO:0006665">
    <property type="term" value="P:sphingolipid metabolic process"/>
    <property type="evidence" value="ECO:0007669"/>
    <property type="project" value="InterPro"/>
</dbReference>
<dbReference type="PRINTS" id="PR01797">
    <property type="entry name" value="SAPOSIN"/>
</dbReference>
<dbReference type="InterPro" id="IPR008373">
    <property type="entry name" value="Saposin"/>
</dbReference>
<evidence type="ECO:0000256" key="6">
    <source>
        <dbReference type="ARBA" id="ARBA00023180"/>
    </source>
</evidence>
<dbReference type="Proteomes" id="UP001152795">
    <property type="component" value="Unassembled WGS sequence"/>
</dbReference>
<comment type="subcellular location">
    <subcellularLocation>
        <location evidence="1">Secreted</location>
    </subcellularLocation>
</comment>
<dbReference type="InterPro" id="IPR008138">
    <property type="entry name" value="SapB_2"/>
</dbReference>
<keyword evidence="5" id="KW-1015">Disulfide bond</keyword>
<dbReference type="SUPFAM" id="SSF47862">
    <property type="entry name" value="Saposin"/>
    <property type="match status" value="15"/>
</dbReference>
<dbReference type="OrthoDB" id="69496at2759"/>
<dbReference type="FunFam" id="1.10.225.10:FF:000002">
    <property type="entry name" value="prosaposin isoform X2"/>
    <property type="match status" value="4"/>
</dbReference>
<dbReference type="SMART" id="SM00741">
    <property type="entry name" value="SapB"/>
    <property type="match status" value="14"/>
</dbReference>
<keyword evidence="2" id="KW-0964">Secreted</keyword>
<dbReference type="PANTHER" id="PTHR11480">
    <property type="entry name" value="SAPOSIN-RELATED"/>
    <property type="match status" value="1"/>
</dbReference>
<evidence type="ECO:0000256" key="4">
    <source>
        <dbReference type="ARBA" id="ARBA00022737"/>
    </source>
</evidence>
<name>A0A6S7GZC3_PARCT</name>
<dbReference type="InterPro" id="IPR051428">
    <property type="entry name" value="Sphingo_Act-Surfact_Prot"/>
</dbReference>
<reference evidence="7" key="1">
    <citation type="submission" date="2020-04" db="EMBL/GenBank/DDBJ databases">
        <authorList>
            <person name="Alioto T."/>
            <person name="Alioto T."/>
            <person name="Gomez Garrido J."/>
        </authorList>
    </citation>
    <scope>NUCLEOTIDE SEQUENCE</scope>
    <source>
        <strain evidence="7">A484AB</strain>
    </source>
</reference>
<sequence length="1648" mass="181858">MKLLIFACLVAVACAYPSRLGEEKCTYGPSYWCENYKQADKCQAIEHCRKYVWKAKGADQCDDCKAAITQLHTFVTTNSTKVIEILKNICAGLKTESTMCKFYVETYGSGVVAALTEITSDSEKLCQELELCTGGKIQIMREIFVKKLKTHPYIIALKSVKADYCEDCKLVFSEIKDLLEDKDMQKEIIAALEALCTEFGSFADQCKSYIDQYLPLILDELATLDDPTEICNELGLCNSTQKAAGILQPPSKKLLIPIMPGPVIFTPPEKKEKSADADQCDECKAAVTQLHTLLTTNSTKVLEILNNVCAGLKKGPAECKVAVSLYGKQVIAALTEITSDSAKLCQELELCTGGKIQIMREIFVKKLKTHSYIVALKSVKADYCEDCKLVFSEIKDLLEDKDMQKEIIAALEALCTEFGSFADQCKSYIDQYLPLILDELATLDDPTEICNELGLCNSTQKAAGILQPQSKKLLIPIMPGPVIFTPPEKKEKSADADQCDECKAAVTQLHTLLTTNSTKVLEILNNVCAGLKTGSAECKFAVATYGNQVIAALTEITSDSAKLCQELEMCTGGKIKIMREIFVKKLKTHPYIVALKSVKADYCEDCKLAFGEIKDLLEDKDMQKEIIAALEALCTEFGSFADQCKSYIDQYLPLILDELASLDDPTEICNELGLCNSTQKAAGIVKALNILQPQSKNLLIPMMMPGPVLTPPEKKEKSTDADQCTECKAAVTQLHTLLTTNSTKVIEILNNVCAGLKTGAAECKFAVATYGSQIIAALTEITSDSAKLCQELEMCTGGKVQIMREIFVKKLKTHPYIVALKSVKADYCEDCKLVFSEIKDLLEDKDMQKEIIAALEALCTEFGSFADQCKSYIDQYLPLILDELATLDDPTEICNELGLCNSTQKAAGIVKALNILQPQSKNLLIPMMMPGPVILTPEKKEKSTDDKCDECKAAVKQVHYYLVNNSTKILAIMKKLCPTLVPAAECNLILGLYGEMIIETLKNATANGEKLCQELEMCPSTHKEEIIKTLLLKNLKMHPKIIALKSVKADYCNDCKLVFAEIKDLLEDKSMQQEIISLVETLCTELGSFADQCKTYVDAYLPLILEELATLDDPTTLCTELGLCNSTKNGVDVLEAVRLVPAKTKSAKVEADPKCDFCVFVMKKVDSMLGDNATKEEIEAVLEKVCMIFPSPTELKCLTFMDKYRVVIVKLLLQGLQPEKICTELGLCPSKPVKPKVEAGPECILCEFAMRELDSILGDNATKEEIEAALEKVCSLLPSTIKSECDTFVEEYGPEILKLLLQELQPDQICAELGLCSSKPVKPKTKSVKVEAGPECILCEFAMRELDSILGDNATKEEIEAALEKVCSLLPSTIRSECDMLVNKYGPEIVQLLLQGLQPEKICAELGLCSSKSVKPKTKSVKVEAGPECILCEFAMRELDSILGDNATKEEIEAALEKVCSLLPSTIRSECDTFVEEYGPEILKLLLQELQPDQICAELGLCSSKSVKLSFKKPTIDTCDVCKNSVEFVENLVEQSLELLIKIILGVISPDEVCKLLRLCPGSQKLQIKDECSLGESYWCASYKNALKCDELIKPKEDERSIKRNVCKLLRVFRVAEKTKGMFIINSYLDSSLPISQEFQGEHGESLV</sequence>
<dbReference type="SMART" id="SM00162">
    <property type="entry name" value="SAPA"/>
    <property type="match status" value="1"/>
</dbReference>
<dbReference type="PROSITE" id="PS50015">
    <property type="entry name" value="SAP_B"/>
    <property type="match status" value="14"/>
</dbReference>
<keyword evidence="4" id="KW-0677">Repeat</keyword>
<dbReference type="EMBL" id="CACRXK020002709">
    <property type="protein sequence ID" value="CAB3995679.1"/>
    <property type="molecule type" value="Genomic_DNA"/>
</dbReference>
<dbReference type="InterPro" id="IPR008139">
    <property type="entry name" value="SaposinB_dom"/>
</dbReference>
<keyword evidence="3" id="KW-0732">Signal</keyword>
<dbReference type="GO" id="GO:0005764">
    <property type="term" value="C:lysosome"/>
    <property type="evidence" value="ECO:0007669"/>
    <property type="project" value="InterPro"/>
</dbReference>
<comment type="caution">
    <text evidence="7">The sequence shown here is derived from an EMBL/GenBank/DDBJ whole genome shotgun (WGS) entry which is preliminary data.</text>
</comment>
<dbReference type="PROSITE" id="PS51110">
    <property type="entry name" value="SAP_A"/>
    <property type="match status" value="1"/>
</dbReference>
<dbReference type="GO" id="GO:0005576">
    <property type="term" value="C:extracellular region"/>
    <property type="evidence" value="ECO:0007669"/>
    <property type="project" value="UniProtKB-SubCell"/>
</dbReference>
<evidence type="ECO:0000256" key="2">
    <source>
        <dbReference type="ARBA" id="ARBA00022525"/>
    </source>
</evidence>
<evidence type="ECO:0000256" key="5">
    <source>
        <dbReference type="ARBA" id="ARBA00023157"/>
    </source>
</evidence>
<dbReference type="Pfam" id="PF02199">
    <property type="entry name" value="SapA"/>
    <property type="match status" value="2"/>
</dbReference>
<dbReference type="Pfam" id="PF05184">
    <property type="entry name" value="SapB_1"/>
    <property type="match status" value="9"/>
</dbReference>
<protein>
    <submittedName>
        <fullName evidence="7">Uncharacterized protein</fullName>
    </submittedName>
</protein>
<dbReference type="Pfam" id="PF03489">
    <property type="entry name" value="SapB_2"/>
    <property type="match status" value="9"/>
</dbReference>
<evidence type="ECO:0000256" key="1">
    <source>
        <dbReference type="ARBA" id="ARBA00004613"/>
    </source>
</evidence>
<accession>A0A6S7GZC3</accession>
<dbReference type="PANTHER" id="PTHR11480:SF3">
    <property type="entry name" value="BCDNA.GH08312"/>
    <property type="match status" value="1"/>
</dbReference>
<dbReference type="InterPro" id="IPR011001">
    <property type="entry name" value="Saposin-like"/>
</dbReference>
<dbReference type="InterPro" id="IPR007856">
    <property type="entry name" value="SapB_1"/>
</dbReference>
<dbReference type="InterPro" id="IPR003119">
    <property type="entry name" value="SAP_A"/>
</dbReference>
<keyword evidence="8" id="KW-1185">Reference proteome</keyword>
<evidence type="ECO:0000256" key="3">
    <source>
        <dbReference type="ARBA" id="ARBA00022729"/>
    </source>
</evidence>
<keyword evidence="6" id="KW-0325">Glycoprotein</keyword>
<dbReference type="GO" id="GO:0016020">
    <property type="term" value="C:membrane"/>
    <property type="evidence" value="ECO:0007669"/>
    <property type="project" value="GOC"/>
</dbReference>
<dbReference type="Gene3D" id="1.10.225.10">
    <property type="entry name" value="Saposin-like"/>
    <property type="match status" value="14"/>
</dbReference>
<evidence type="ECO:0000313" key="7">
    <source>
        <dbReference type="EMBL" id="CAB3995679.1"/>
    </source>
</evidence>